<evidence type="ECO:0000313" key="1">
    <source>
        <dbReference type="EMBL" id="KAJ8012713.1"/>
    </source>
</evidence>
<dbReference type="EMBL" id="CM055731">
    <property type="protein sequence ID" value="KAJ8012713.1"/>
    <property type="molecule type" value="Genomic_DNA"/>
</dbReference>
<gene>
    <name evidence="1" type="ORF">DPEC_G00045750</name>
</gene>
<accession>A0ACC2HB02</accession>
<name>A0ACC2HB02_DALPE</name>
<protein>
    <submittedName>
        <fullName evidence="1">Uncharacterized protein</fullName>
    </submittedName>
</protein>
<evidence type="ECO:0000313" key="2">
    <source>
        <dbReference type="Proteomes" id="UP001157502"/>
    </source>
</evidence>
<proteinExistence type="predicted"/>
<sequence>MVGLRLNLDFDLRHYSAVGHVEGTFLGNRLLIDPEMFLLALPPSETPVNGQRLHPVSAMFVESDFTVCSHIVRLYPGTRSIAGFAADHLEWFSAGHCTAERNVTHADRQCSPQSRPPDVLSQSARHKERRVIVLPAENKKPPFIDKSGPEPRTSSAHLIRLVPAPSPRDVSRLSEWEMCERKKEAGLRAGEKQKAQEWTMLTLSFGSCATVESSMGGGGGGLFSGERESPHTSFLPPPNGL</sequence>
<organism evidence="1 2">
    <name type="scientific">Dallia pectoralis</name>
    <name type="common">Alaska blackfish</name>
    <dbReference type="NCBI Taxonomy" id="75939"/>
    <lineage>
        <taxon>Eukaryota</taxon>
        <taxon>Metazoa</taxon>
        <taxon>Chordata</taxon>
        <taxon>Craniata</taxon>
        <taxon>Vertebrata</taxon>
        <taxon>Euteleostomi</taxon>
        <taxon>Actinopterygii</taxon>
        <taxon>Neopterygii</taxon>
        <taxon>Teleostei</taxon>
        <taxon>Protacanthopterygii</taxon>
        <taxon>Esociformes</taxon>
        <taxon>Umbridae</taxon>
        <taxon>Dallia</taxon>
    </lineage>
</organism>
<comment type="caution">
    <text evidence="1">The sequence shown here is derived from an EMBL/GenBank/DDBJ whole genome shotgun (WGS) entry which is preliminary data.</text>
</comment>
<keyword evidence="2" id="KW-1185">Reference proteome</keyword>
<reference evidence="1" key="1">
    <citation type="submission" date="2021-05" db="EMBL/GenBank/DDBJ databases">
        <authorList>
            <person name="Pan Q."/>
            <person name="Jouanno E."/>
            <person name="Zahm M."/>
            <person name="Klopp C."/>
            <person name="Cabau C."/>
            <person name="Louis A."/>
            <person name="Berthelot C."/>
            <person name="Parey E."/>
            <person name="Roest Crollius H."/>
            <person name="Montfort J."/>
            <person name="Robinson-Rechavi M."/>
            <person name="Bouchez O."/>
            <person name="Lampietro C."/>
            <person name="Lopez Roques C."/>
            <person name="Donnadieu C."/>
            <person name="Postlethwait J."/>
            <person name="Bobe J."/>
            <person name="Dillon D."/>
            <person name="Chandos A."/>
            <person name="von Hippel F."/>
            <person name="Guiguen Y."/>
        </authorList>
    </citation>
    <scope>NUCLEOTIDE SEQUENCE</scope>
    <source>
        <strain evidence="1">YG-Jan2019</strain>
    </source>
</reference>
<dbReference type="Proteomes" id="UP001157502">
    <property type="component" value="Chromosome 4"/>
</dbReference>